<dbReference type="PANTHER" id="PTHR30055:SF237">
    <property type="entry name" value="TRANSCRIPTIONAL REPRESSOR MCE3R"/>
    <property type="match status" value="1"/>
</dbReference>
<proteinExistence type="predicted"/>
<name>A0ABZ2ML13_9MICO</name>
<dbReference type="InterPro" id="IPR041490">
    <property type="entry name" value="KstR2_TetR_C"/>
</dbReference>
<dbReference type="RefSeq" id="WP_338751830.1">
    <property type="nucleotide sequence ID" value="NZ_CP144913.1"/>
</dbReference>
<dbReference type="Pfam" id="PF00440">
    <property type="entry name" value="TetR_N"/>
    <property type="match status" value="1"/>
</dbReference>
<dbReference type="InterPro" id="IPR001647">
    <property type="entry name" value="HTH_TetR"/>
</dbReference>
<dbReference type="Proteomes" id="UP001382727">
    <property type="component" value="Chromosome"/>
</dbReference>
<dbReference type="EMBL" id="CP144913">
    <property type="protein sequence ID" value="WXB77698.1"/>
    <property type="molecule type" value="Genomic_DNA"/>
</dbReference>
<evidence type="ECO:0000313" key="5">
    <source>
        <dbReference type="Proteomes" id="UP001382727"/>
    </source>
</evidence>
<gene>
    <name evidence="4" type="ORF">V1351_06390</name>
</gene>
<accession>A0ABZ2ML13</accession>
<dbReference type="PANTHER" id="PTHR30055">
    <property type="entry name" value="HTH-TYPE TRANSCRIPTIONAL REGULATOR RUTR"/>
    <property type="match status" value="1"/>
</dbReference>
<feature type="domain" description="HTH tetR-type" evidence="3">
    <location>
        <begin position="22"/>
        <end position="82"/>
    </location>
</feature>
<reference evidence="4 5" key="1">
    <citation type="submission" date="2024-02" db="EMBL/GenBank/DDBJ databases">
        <title>Janibacter sp. nov., isolated from gut of marine sandworm.</title>
        <authorList>
            <person name="Kim B."/>
            <person name="Jun M.O."/>
            <person name="Shin N.-R."/>
        </authorList>
    </citation>
    <scope>NUCLEOTIDE SEQUENCE [LARGE SCALE GENOMIC DNA]</scope>
    <source>
        <strain evidence="4 5">A1S7</strain>
    </source>
</reference>
<keyword evidence="1 2" id="KW-0238">DNA-binding</keyword>
<dbReference type="InterPro" id="IPR009057">
    <property type="entry name" value="Homeodomain-like_sf"/>
</dbReference>
<dbReference type="Gene3D" id="1.10.357.10">
    <property type="entry name" value="Tetracycline Repressor, domain 2"/>
    <property type="match status" value="1"/>
</dbReference>
<evidence type="ECO:0000256" key="1">
    <source>
        <dbReference type="ARBA" id="ARBA00023125"/>
    </source>
</evidence>
<evidence type="ECO:0000313" key="4">
    <source>
        <dbReference type="EMBL" id="WXB77698.1"/>
    </source>
</evidence>
<dbReference type="InterPro" id="IPR050109">
    <property type="entry name" value="HTH-type_TetR-like_transc_reg"/>
</dbReference>
<dbReference type="PRINTS" id="PR00455">
    <property type="entry name" value="HTHTETR"/>
</dbReference>
<sequence>MTSSSPNPARDDATLAWRDYSRDDLPPMLGVALTCFTQQGYHGTTIRQIAARAGLSVPGLYHHYPSKHALLVAVMSHAMSDLWPRSQGAVAEAGPSVARQFGLLIECLVLFHAHRKNLAFIASSELRSLEPAAHAEQIAARDRQHRLMDSIVEQGVETGIFSTPYPKDVSTAVITMCTGIAQWYQPDGPLTAEQLAERYRDIAFMTIGGADRA</sequence>
<dbReference type="SUPFAM" id="SSF48498">
    <property type="entry name" value="Tetracyclin repressor-like, C-terminal domain"/>
    <property type="match status" value="1"/>
</dbReference>
<dbReference type="SUPFAM" id="SSF46689">
    <property type="entry name" value="Homeodomain-like"/>
    <property type="match status" value="1"/>
</dbReference>
<organism evidence="4 5">
    <name type="scientific">Janibacter alittae</name>
    <dbReference type="NCBI Taxonomy" id="3115209"/>
    <lineage>
        <taxon>Bacteria</taxon>
        <taxon>Bacillati</taxon>
        <taxon>Actinomycetota</taxon>
        <taxon>Actinomycetes</taxon>
        <taxon>Micrococcales</taxon>
        <taxon>Intrasporangiaceae</taxon>
        <taxon>Janibacter</taxon>
    </lineage>
</organism>
<keyword evidence="5" id="KW-1185">Reference proteome</keyword>
<dbReference type="Pfam" id="PF17932">
    <property type="entry name" value="TetR_C_24"/>
    <property type="match status" value="1"/>
</dbReference>
<dbReference type="PROSITE" id="PS50977">
    <property type="entry name" value="HTH_TETR_2"/>
    <property type="match status" value="1"/>
</dbReference>
<evidence type="ECO:0000256" key="2">
    <source>
        <dbReference type="PROSITE-ProRule" id="PRU00335"/>
    </source>
</evidence>
<protein>
    <submittedName>
        <fullName evidence="4">TetR/AcrR family transcriptional regulator</fullName>
    </submittedName>
</protein>
<evidence type="ECO:0000259" key="3">
    <source>
        <dbReference type="PROSITE" id="PS50977"/>
    </source>
</evidence>
<dbReference type="InterPro" id="IPR036271">
    <property type="entry name" value="Tet_transcr_reg_TetR-rel_C_sf"/>
</dbReference>
<feature type="DNA-binding region" description="H-T-H motif" evidence="2">
    <location>
        <begin position="45"/>
        <end position="64"/>
    </location>
</feature>